<keyword evidence="3" id="KW-1185">Reference proteome</keyword>
<organism evidence="2 3">
    <name type="scientific">Petrolisthes manimaculis</name>
    <dbReference type="NCBI Taxonomy" id="1843537"/>
    <lineage>
        <taxon>Eukaryota</taxon>
        <taxon>Metazoa</taxon>
        <taxon>Ecdysozoa</taxon>
        <taxon>Arthropoda</taxon>
        <taxon>Crustacea</taxon>
        <taxon>Multicrustacea</taxon>
        <taxon>Malacostraca</taxon>
        <taxon>Eumalacostraca</taxon>
        <taxon>Eucarida</taxon>
        <taxon>Decapoda</taxon>
        <taxon>Pleocyemata</taxon>
        <taxon>Anomura</taxon>
        <taxon>Galatheoidea</taxon>
        <taxon>Porcellanidae</taxon>
        <taxon>Petrolisthes</taxon>
    </lineage>
</organism>
<protein>
    <submittedName>
        <fullName evidence="2">Uncharacterized protein</fullName>
    </submittedName>
</protein>
<evidence type="ECO:0000313" key="3">
    <source>
        <dbReference type="Proteomes" id="UP001292094"/>
    </source>
</evidence>
<proteinExistence type="predicted"/>
<comment type="caution">
    <text evidence="2">The sequence shown here is derived from an EMBL/GenBank/DDBJ whole genome shotgun (WGS) entry which is preliminary data.</text>
</comment>
<gene>
    <name evidence="2" type="ORF">Pmani_001034</name>
</gene>
<feature type="compositionally biased region" description="Basic and acidic residues" evidence="1">
    <location>
        <begin position="26"/>
        <end position="39"/>
    </location>
</feature>
<reference evidence="2" key="1">
    <citation type="submission" date="2023-11" db="EMBL/GenBank/DDBJ databases">
        <title>Genome assemblies of two species of porcelain crab, Petrolisthes cinctipes and Petrolisthes manimaculis (Anomura: Porcellanidae).</title>
        <authorList>
            <person name="Angst P."/>
        </authorList>
    </citation>
    <scope>NUCLEOTIDE SEQUENCE</scope>
    <source>
        <strain evidence="2">PB745_02</strain>
        <tissue evidence="2">Gill</tissue>
    </source>
</reference>
<accession>A0AAE1QMZ7</accession>
<evidence type="ECO:0000313" key="2">
    <source>
        <dbReference type="EMBL" id="KAK4328558.1"/>
    </source>
</evidence>
<dbReference type="Proteomes" id="UP001292094">
    <property type="component" value="Unassembled WGS sequence"/>
</dbReference>
<evidence type="ECO:0000256" key="1">
    <source>
        <dbReference type="SAM" id="MobiDB-lite"/>
    </source>
</evidence>
<name>A0AAE1QMZ7_9EUCA</name>
<sequence length="232" mass="24551">MADRGGQAKPNQDAPRLASSSSSHSFRREDDQLRLESKRSNFGSDGSSNKRVCATQPPSDGSQPAGSQCPPSLPSTCQAGSAEILPASEHMLDLLTNLLSGLVDKLDNRVSPSVPPSAENIFSGYHDLSDSEDGEEWEVVSHDPDPLDGLEALVHTHAGVQPATSDDDSDFLKALSELSGIFLGEEAKGDPISDSLASIVNASLRRRPAADSVKITANKIKVPSNVPNMKIP</sequence>
<feature type="compositionally biased region" description="Polar residues" evidence="1">
    <location>
        <begin position="40"/>
        <end position="77"/>
    </location>
</feature>
<dbReference type="EMBL" id="JAWZYT010000072">
    <property type="protein sequence ID" value="KAK4328558.1"/>
    <property type="molecule type" value="Genomic_DNA"/>
</dbReference>
<dbReference type="AlphaFoldDB" id="A0AAE1QMZ7"/>
<feature type="region of interest" description="Disordered" evidence="1">
    <location>
        <begin position="1"/>
        <end position="77"/>
    </location>
</feature>